<evidence type="ECO:0008006" key="5">
    <source>
        <dbReference type="Google" id="ProtNLM"/>
    </source>
</evidence>
<accession>A0A2S7WWD8</accession>
<keyword evidence="4" id="KW-1185">Reference proteome</keyword>
<evidence type="ECO:0000256" key="1">
    <source>
        <dbReference type="ARBA" id="ARBA00005445"/>
    </source>
</evidence>
<reference evidence="3 4" key="1">
    <citation type="submission" date="2016-12" db="EMBL/GenBank/DDBJ databases">
        <title>Trade-off between light-utilization and light-protection in marine flavobacteria.</title>
        <authorList>
            <person name="Kumagai Y."/>
            <person name="Yoshizawa S."/>
            <person name="Kogure K."/>
            <person name="Iwasaki W."/>
        </authorList>
    </citation>
    <scope>NUCLEOTIDE SEQUENCE [LARGE SCALE GENOMIC DNA]</scope>
    <source>
        <strain evidence="3 4">ATCC 43844</strain>
    </source>
</reference>
<dbReference type="InterPro" id="IPR021884">
    <property type="entry name" value="Ice-bd_prot"/>
</dbReference>
<comment type="similarity">
    <text evidence="1">Belongs to the ice-binding protein family.</text>
</comment>
<dbReference type="Proteomes" id="UP000239068">
    <property type="component" value="Unassembled WGS sequence"/>
</dbReference>
<organism evidence="3 4">
    <name type="scientific">Polaribacter glomeratus</name>
    <dbReference type="NCBI Taxonomy" id="102"/>
    <lineage>
        <taxon>Bacteria</taxon>
        <taxon>Pseudomonadati</taxon>
        <taxon>Bacteroidota</taxon>
        <taxon>Flavobacteriia</taxon>
        <taxon>Flavobacteriales</taxon>
        <taxon>Flavobacteriaceae</taxon>
    </lineage>
</organism>
<name>A0A2S7WWD8_9FLAO</name>
<proteinExistence type="inferred from homology"/>
<sequence length="386" mass="39378">MPRLTTIQRDSIALPANGLMIFNSTTNDSELNVGTPSVANWIGTKKPAFPMIYSDSGISELITSGAASLAASDLTVSPSKGSFLASFNAQMSGATYTTSSFDSSIGVTHLKNLYNELTAYAGGQPHGLTFGSGETLAPGVYDVAGGPSIAGILTLAGGTATANPIFIIRATGAFTTSVGTKVLLTGNAKPENIYWVCGAAMSTAANTIMKGTMLGGGAGAGAVSLGADSELEGRLFTRLGAITLGANVLINSPIENNPVNLGTLATFAMWSSSGGVSDVATATTNGDAGTAAGVLSMTGMHTGTAYPAGTQGGTVSNISTTTYSIFVNGIEIENSRRTVKLEKSLISLQTMVTVATDNTPVEVRWSVDKGSATLTNRFFSLVRAEH</sequence>
<dbReference type="Pfam" id="PF11999">
    <property type="entry name" value="Ice_binding"/>
    <property type="match status" value="1"/>
</dbReference>
<keyword evidence="2" id="KW-0732">Signal</keyword>
<evidence type="ECO:0000313" key="4">
    <source>
        <dbReference type="Proteomes" id="UP000239068"/>
    </source>
</evidence>
<dbReference type="RefSeq" id="WP_105020493.1">
    <property type="nucleotide sequence ID" value="NZ_MSCM01000001.1"/>
</dbReference>
<gene>
    <name evidence="3" type="ORF">BTO16_04760</name>
</gene>
<comment type="caution">
    <text evidence="3">The sequence shown here is derived from an EMBL/GenBank/DDBJ whole genome shotgun (WGS) entry which is preliminary data.</text>
</comment>
<dbReference type="AlphaFoldDB" id="A0A2S7WWD8"/>
<evidence type="ECO:0000313" key="3">
    <source>
        <dbReference type="EMBL" id="PQJ81923.1"/>
    </source>
</evidence>
<evidence type="ECO:0000256" key="2">
    <source>
        <dbReference type="ARBA" id="ARBA00022729"/>
    </source>
</evidence>
<protein>
    <recommendedName>
        <fullName evidence="5">DUF3494 domain-containing protein</fullName>
    </recommendedName>
</protein>
<dbReference type="EMBL" id="MSCM01000001">
    <property type="protein sequence ID" value="PQJ81923.1"/>
    <property type="molecule type" value="Genomic_DNA"/>
</dbReference>